<gene>
    <name evidence="1" type="ORF">PMEA_00030449</name>
</gene>
<dbReference type="EMBL" id="CALNXJ010000067">
    <property type="protein sequence ID" value="CAH3158388.1"/>
    <property type="molecule type" value="Genomic_DNA"/>
</dbReference>
<protein>
    <submittedName>
        <fullName evidence="1">Uncharacterized protein</fullName>
    </submittedName>
</protein>
<keyword evidence="2" id="KW-1185">Reference proteome</keyword>
<accession>A0AAU9XTS0</accession>
<comment type="caution">
    <text evidence="1">The sequence shown here is derived from an EMBL/GenBank/DDBJ whole genome shotgun (WGS) entry which is preliminary data.</text>
</comment>
<dbReference type="Proteomes" id="UP001159428">
    <property type="component" value="Unassembled WGS sequence"/>
</dbReference>
<evidence type="ECO:0000313" key="1">
    <source>
        <dbReference type="EMBL" id="CAH3158388.1"/>
    </source>
</evidence>
<organism evidence="1 2">
    <name type="scientific">Pocillopora meandrina</name>
    <dbReference type="NCBI Taxonomy" id="46732"/>
    <lineage>
        <taxon>Eukaryota</taxon>
        <taxon>Metazoa</taxon>
        <taxon>Cnidaria</taxon>
        <taxon>Anthozoa</taxon>
        <taxon>Hexacorallia</taxon>
        <taxon>Scleractinia</taxon>
        <taxon>Astrocoeniina</taxon>
        <taxon>Pocilloporidae</taxon>
        <taxon>Pocillopora</taxon>
    </lineage>
</organism>
<sequence>MSKVVDGRFQRAKRKWSVPVHVECLGFCYMDLIKDELHRFARLWNNHRFTPSINCKSLSGRPDLLYYLPEISAIQNFLVSIDNDEISLCENCTSFNCSEELLELATILMNEENLMLRRDPMEARIPYLSLTDHINDL</sequence>
<evidence type="ECO:0000313" key="2">
    <source>
        <dbReference type="Proteomes" id="UP001159428"/>
    </source>
</evidence>
<dbReference type="AlphaFoldDB" id="A0AAU9XTS0"/>
<reference evidence="1 2" key="1">
    <citation type="submission" date="2022-05" db="EMBL/GenBank/DDBJ databases">
        <authorList>
            <consortium name="Genoscope - CEA"/>
            <person name="William W."/>
        </authorList>
    </citation>
    <scope>NUCLEOTIDE SEQUENCE [LARGE SCALE GENOMIC DNA]</scope>
</reference>
<name>A0AAU9XTS0_9CNID</name>
<proteinExistence type="predicted"/>